<comment type="caution">
    <text evidence="3">The sequence shown here is derived from an EMBL/GenBank/DDBJ whole genome shotgun (WGS) entry which is preliminary data.</text>
</comment>
<dbReference type="EMBL" id="CAJOBH010008196">
    <property type="protein sequence ID" value="CAF4106125.1"/>
    <property type="molecule type" value="Genomic_DNA"/>
</dbReference>
<dbReference type="PANTHER" id="PTHR46689">
    <property type="entry name" value="MEMBRANE PROTEIN, PUTATIVE-RELATED"/>
    <property type="match status" value="1"/>
</dbReference>
<dbReference type="EMBL" id="CAJNOV010004517">
    <property type="protein sequence ID" value="CAF1178336.1"/>
    <property type="molecule type" value="Genomic_DNA"/>
</dbReference>
<reference evidence="3" key="1">
    <citation type="submission" date="2021-02" db="EMBL/GenBank/DDBJ databases">
        <authorList>
            <person name="Nowell W R."/>
        </authorList>
    </citation>
    <scope>NUCLEOTIDE SEQUENCE</scope>
</reference>
<dbReference type="Proteomes" id="UP000663855">
    <property type="component" value="Unassembled WGS sequence"/>
</dbReference>
<dbReference type="Proteomes" id="UP000676336">
    <property type="component" value="Unassembled WGS sequence"/>
</dbReference>
<dbReference type="InterPro" id="IPR038607">
    <property type="entry name" value="PhoD-like_sf"/>
</dbReference>
<evidence type="ECO:0000313" key="5">
    <source>
        <dbReference type="EMBL" id="CAF4071918.1"/>
    </source>
</evidence>
<dbReference type="Proteomes" id="UP000681967">
    <property type="component" value="Unassembled WGS sequence"/>
</dbReference>
<dbReference type="GO" id="GO:0016020">
    <property type="term" value="C:membrane"/>
    <property type="evidence" value="ECO:0007669"/>
    <property type="project" value="TreeGrafter"/>
</dbReference>
<keyword evidence="1" id="KW-0472">Membrane</keyword>
<sequence length="355" mass="41571">MMWNDHDIFDGAGSYPPLLHKSPIMMGLFEIGQQMRLLFQHHTTPEKARTHRLFGYQGYNFLAQCGPQLALLGADERSECDDKTVHNENTWNIIFEKLDNDLQNVAHLIVLFSVPFSLWRNIPFSEQTNSVFGLPELYDDLLDEWAHEPHMTERTRALCRFQEIAEKKRTRVTFFSGDVHCCGVSRLQTRGEHMPLPSNDSKLMYQIISSVIINRPPPRIIIRAAHYFGTKWYSVVDTEERLIDSFERDPKQAMDSSLNTRVLRKQGFLVIWFWPFIDFLLILFGLDWTFNSNYKKAKSTAIQQSYNESSTISDQNNDFKQEANSLRVKFWLENTEKKKGRQPYANYDLFIPDLK</sequence>
<protein>
    <recommendedName>
        <fullName evidence="2">PhoD-like phosphatase domain-containing protein</fullName>
    </recommendedName>
</protein>
<name>A0A814UKG9_9BILA</name>
<keyword evidence="1" id="KW-0812">Transmembrane</keyword>
<dbReference type="AlphaFoldDB" id="A0A814UKG9"/>
<keyword evidence="1" id="KW-1133">Transmembrane helix</keyword>
<evidence type="ECO:0000313" key="6">
    <source>
        <dbReference type="EMBL" id="CAF4106125.1"/>
    </source>
</evidence>
<evidence type="ECO:0000313" key="7">
    <source>
        <dbReference type="Proteomes" id="UP000663855"/>
    </source>
</evidence>
<feature type="domain" description="PhoD-like phosphatase" evidence="2">
    <location>
        <begin position="3"/>
        <end position="116"/>
    </location>
</feature>
<evidence type="ECO:0000313" key="4">
    <source>
        <dbReference type="EMBL" id="CAF3799585.1"/>
    </source>
</evidence>
<dbReference type="Proteomes" id="UP000681720">
    <property type="component" value="Unassembled WGS sequence"/>
</dbReference>
<evidence type="ECO:0000259" key="2">
    <source>
        <dbReference type="Pfam" id="PF19050"/>
    </source>
</evidence>
<feature type="domain" description="PhoD-like phosphatase" evidence="2">
    <location>
        <begin position="130"/>
        <end position="227"/>
    </location>
</feature>
<gene>
    <name evidence="6" type="ORF">BYL167_LOCUS19361</name>
    <name evidence="3" type="ORF">CJN711_LOCUS10880</name>
    <name evidence="5" type="ORF">GIL414_LOCUS15562</name>
    <name evidence="4" type="ORF">SMN809_LOCUS1097</name>
</gene>
<dbReference type="Gene3D" id="3.60.21.70">
    <property type="entry name" value="PhoD-like phosphatase"/>
    <property type="match status" value="1"/>
</dbReference>
<feature type="transmembrane region" description="Helical" evidence="1">
    <location>
        <begin position="269"/>
        <end position="290"/>
    </location>
</feature>
<dbReference type="EMBL" id="CAJOBI010000157">
    <property type="protein sequence ID" value="CAF3799585.1"/>
    <property type="molecule type" value="Genomic_DNA"/>
</dbReference>
<dbReference type="PANTHER" id="PTHR46689:SF1">
    <property type="entry name" value="PHOD-LIKE PHOSPHATASE DOMAIN-CONTAINING PROTEIN"/>
    <property type="match status" value="1"/>
</dbReference>
<dbReference type="Pfam" id="PF19050">
    <property type="entry name" value="PhoD_2"/>
    <property type="match status" value="2"/>
</dbReference>
<proteinExistence type="predicted"/>
<accession>A0A814UKG9</accession>
<dbReference type="EMBL" id="CAJOBJ010006879">
    <property type="protein sequence ID" value="CAF4071918.1"/>
    <property type="molecule type" value="Genomic_DNA"/>
</dbReference>
<evidence type="ECO:0000256" key="1">
    <source>
        <dbReference type="SAM" id="Phobius"/>
    </source>
</evidence>
<organism evidence="3 7">
    <name type="scientific">Rotaria magnacalcarata</name>
    <dbReference type="NCBI Taxonomy" id="392030"/>
    <lineage>
        <taxon>Eukaryota</taxon>
        <taxon>Metazoa</taxon>
        <taxon>Spiralia</taxon>
        <taxon>Gnathifera</taxon>
        <taxon>Rotifera</taxon>
        <taxon>Eurotatoria</taxon>
        <taxon>Bdelloidea</taxon>
        <taxon>Philodinida</taxon>
        <taxon>Philodinidae</taxon>
        <taxon>Rotaria</taxon>
    </lineage>
</organism>
<dbReference type="InterPro" id="IPR043904">
    <property type="entry name" value="PhoD_2-like"/>
</dbReference>
<evidence type="ECO:0000313" key="3">
    <source>
        <dbReference type="EMBL" id="CAF1178336.1"/>
    </source>
</evidence>